<protein>
    <submittedName>
        <fullName evidence="1">Uncharacterized protein</fullName>
    </submittedName>
</protein>
<reference evidence="1 2" key="1">
    <citation type="submission" date="2018-12" db="EMBL/GenBank/DDBJ databases">
        <authorList>
            <person name="Li F."/>
        </authorList>
    </citation>
    <scope>NUCLEOTIDE SEQUENCE [LARGE SCALE GENOMIC DNA]</scope>
    <source>
        <strain evidence="1 2">EGI 6500705</strain>
    </source>
</reference>
<keyword evidence="2" id="KW-1185">Reference proteome</keyword>
<dbReference type="OrthoDB" id="4318869at2"/>
<dbReference type="RefSeq" id="WP_127050610.1">
    <property type="nucleotide sequence ID" value="NZ_RZGZ01000003.1"/>
</dbReference>
<proteinExistence type="predicted"/>
<dbReference type="Proteomes" id="UP000274909">
    <property type="component" value="Unassembled WGS sequence"/>
</dbReference>
<gene>
    <name evidence="1" type="ORF">ELQ94_12070</name>
</gene>
<name>A0A3S0WWE9_9MICO</name>
<evidence type="ECO:0000313" key="1">
    <source>
        <dbReference type="EMBL" id="RUQ99047.1"/>
    </source>
</evidence>
<accession>A0A3S0WWE9</accession>
<organism evidence="1 2">
    <name type="scientific">Labedella endophytica</name>
    <dbReference type="NCBI Taxonomy" id="1523160"/>
    <lineage>
        <taxon>Bacteria</taxon>
        <taxon>Bacillati</taxon>
        <taxon>Actinomycetota</taxon>
        <taxon>Actinomycetes</taxon>
        <taxon>Micrococcales</taxon>
        <taxon>Microbacteriaceae</taxon>
        <taxon>Labedella</taxon>
    </lineage>
</organism>
<dbReference type="AlphaFoldDB" id="A0A3S0WWE9"/>
<comment type="caution">
    <text evidence="1">The sequence shown here is derived from an EMBL/GenBank/DDBJ whole genome shotgun (WGS) entry which is preliminary data.</text>
</comment>
<sequence length="116" mass="13431">MVIEVLFNLAMMVLDALSVFFTGRRRFDFRGTDASEDGGFTLGLERRKNHPYLEIRVKTAIGTGREHYRLTAEEYGRFLNDHAAGAAFAEECRVEQHDDRLFRRRRWSAEQSDAST</sequence>
<dbReference type="EMBL" id="RZGZ01000003">
    <property type="protein sequence ID" value="RUQ99047.1"/>
    <property type="molecule type" value="Genomic_DNA"/>
</dbReference>
<evidence type="ECO:0000313" key="2">
    <source>
        <dbReference type="Proteomes" id="UP000274909"/>
    </source>
</evidence>